<gene>
    <name evidence="1" type="ORF">Dm11a5_1149</name>
</gene>
<organism evidence="1 2">
    <name type="scientific">Dehalococcoides mccartyi</name>
    <dbReference type="NCBI Taxonomy" id="61435"/>
    <lineage>
        <taxon>Bacteria</taxon>
        <taxon>Bacillati</taxon>
        <taxon>Chloroflexota</taxon>
        <taxon>Dehalococcoidia</taxon>
        <taxon>Dehalococcoidales</taxon>
        <taxon>Dehalococcoidaceae</taxon>
        <taxon>Dehalococcoides</taxon>
    </lineage>
</organism>
<dbReference type="RefSeq" id="WP_155722150.1">
    <property type="nucleotide sequence ID" value="NZ_CP011127.1"/>
</dbReference>
<dbReference type="EMBL" id="CP011127">
    <property type="protein sequence ID" value="AMU86975.1"/>
    <property type="molecule type" value="Genomic_DNA"/>
</dbReference>
<name>A0A142VCM6_9CHLR</name>
<evidence type="ECO:0000313" key="2">
    <source>
        <dbReference type="Proteomes" id="UP000076394"/>
    </source>
</evidence>
<protein>
    <submittedName>
        <fullName evidence="1">Uncharacterized protein</fullName>
    </submittedName>
</protein>
<sequence length="56" mass="6305">MKVQLGILPISPKQRQAGKEIVFKHDYLPKKLLAFQTGAGLDRSKPKTASHPCIYR</sequence>
<dbReference type="AlphaFoldDB" id="A0A142VCM6"/>
<evidence type="ECO:0000313" key="1">
    <source>
        <dbReference type="EMBL" id="AMU86975.1"/>
    </source>
</evidence>
<accession>A0A142VCM6</accession>
<dbReference type="Proteomes" id="UP000076394">
    <property type="component" value="Chromosome"/>
</dbReference>
<dbReference type="PATRIC" id="fig|61435.8.peg.1144"/>
<reference evidence="1 2" key="1">
    <citation type="submission" date="2015-03" db="EMBL/GenBank/DDBJ databases">
        <title>Genomic characterization of Dehalococcoides mccartyi strain 11a5, an unusal plasmid-containing chloroethene dechlorinator.</title>
        <authorList>
            <person name="Zhao S."/>
            <person name="Ding C."/>
            <person name="He J."/>
        </authorList>
    </citation>
    <scope>NUCLEOTIDE SEQUENCE [LARGE SCALE GENOMIC DNA]</scope>
    <source>
        <strain evidence="1 2">11a5</strain>
    </source>
</reference>
<proteinExistence type="predicted"/>